<evidence type="ECO:0000259" key="4">
    <source>
        <dbReference type="PROSITE" id="PS50060"/>
    </source>
</evidence>
<dbReference type="KEGG" id="aten:116293198"/>
<proteinExistence type="predicted"/>
<keyword evidence="1" id="KW-0800">Toxin</keyword>
<comment type="caution">
    <text evidence="2">Lacks conserved residue(s) required for the propagation of feature annotation.</text>
</comment>
<dbReference type="InterPro" id="IPR000998">
    <property type="entry name" value="MAM_dom"/>
</dbReference>
<evidence type="ECO:0000256" key="3">
    <source>
        <dbReference type="SAM" id="SignalP"/>
    </source>
</evidence>
<dbReference type="GO" id="GO:0016020">
    <property type="term" value="C:membrane"/>
    <property type="evidence" value="ECO:0007669"/>
    <property type="project" value="InterPro"/>
</dbReference>
<dbReference type="Pfam" id="PF01549">
    <property type="entry name" value="ShK"/>
    <property type="match status" value="1"/>
</dbReference>
<organism evidence="6 7">
    <name type="scientific">Actinia tenebrosa</name>
    <name type="common">Australian red waratah sea anemone</name>
    <dbReference type="NCBI Taxonomy" id="6105"/>
    <lineage>
        <taxon>Eukaryota</taxon>
        <taxon>Metazoa</taxon>
        <taxon>Cnidaria</taxon>
        <taxon>Anthozoa</taxon>
        <taxon>Hexacorallia</taxon>
        <taxon>Actiniaria</taxon>
        <taxon>Actiniidae</taxon>
        <taxon>Actinia</taxon>
    </lineage>
</organism>
<dbReference type="PROSITE" id="PS50060">
    <property type="entry name" value="MAM_2"/>
    <property type="match status" value="1"/>
</dbReference>
<reference evidence="7" key="1">
    <citation type="submission" date="2025-08" db="UniProtKB">
        <authorList>
            <consortium name="RefSeq"/>
        </authorList>
    </citation>
    <scope>IDENTIFICATION</scope>
    <source>
        <tissue evidence="7">Tentacle</tissue>
    </source>
</reference>
<protein>
    <submittedName>
        <fullName evidence="7">Uncharacterized protein LOC116293198</fullName>
    </submittedName>
</protein>
<dbReference type="Proteomes" id="UP000515163">
    <property type="component" value="Unplaced"/>
</dbReference>
<feature type="chain" id="PRO_5027774475" evidence="3">
    <location>
        <begin position="22"/>
        <end position="214"/>
    </location>
</feature>
<accession>A0A6P8HV39</accession>
<dbReference type="AlphaFoldDB" id="A0A6P8HV39"/>
<dbReference type="InParanoid" id="A0A6P8HV39"/>
<evidence type="ECO:0000313" key="6">
    <source>
        <dbReference type="Proteomes" id="UP000515163"/>
    </source>
</evidence>
<dbReference type="SUPFAM" id="SSF49899">
    <property type="entry name" value="Concanavalin A-like lectins/glucanases"/>
    <property type="match status" value="1"/>
</dbReference>
<gene>
    <name evidence="7" type="primary">LOC116293198</name>
</gene>
<keyword evidence="3" id="KW-0732">Signal</keyword>
<feature type="domain" description="ShKT" evidence="5">
    <location>
        <begin position="46"/>
        <end position="79"/>
    </location>
</feature>
<name>A0A6P8HV39_ACTTE</name>
<dbReference type="GO" id="GO:0090729">
    <property type="term" value="F:toxin activity"/>
    <property type="evidence" value="ECO:0007669"/>
    <property type="project" value="UniProtKB-KW"/>
</dbReference>
<evidence type="ECO:0000313" key="7">
    <source>
        <dbReference type="RefSeq" id="XP_031556462.1"/>
    </source>
</evidence>
<dbReference type="PROSITE" id="PS51670">
    <property type="entry name" value="SHKT"/>
    <property type="match status" value="1"/>
</dbReference>
<sequence length="214" mass="23711">MELKWIVVFLGAFALIHLTIGEEEIPEIEEVEEVKEHVRVRRQSICTDKLDYCQSWPDKYCQDYKDYMKTNCPKKCGYCSGPTQARKCKAITNNSSSLLALGGYLIARGNSRQKAQLLLPLEIVLPHQDTATTTMCLRFQHSVSSGGSLKVYEIQNKKGQPSRVLKTISGGSNTNWQCGTQTVKVSTLYQILIEATVGSGPVALDAISFARGSC</sequence>
<dbReference type="InterPro" id="IPR003582">
    <property type="entry name" value="ShKT_dom"/>
</dbReference>
<evidence type="ECO:0000256" key="2">
    <source>
        <dbReference type="PROSITE-ProRule" id="PRU01005"/>
    </source>
</evidence>
<dbReference type="Gene3D" id="2.60.120.200">
    <property type="match status" value="1"/>
</dbReference>
<evidence type="ECO:0000259" key="5">
    <source>
        <dbReference type="PROSITE" id="PS51670"/>
    </source>
</evidence>
<dbReference type="RefSeq" id="XP_031556462.1">
    <property type="nucleotide sequence ID" value="XM_031700602.1"/>
</dbReference>
<dbReference type="GeneID" id="116293198"/>
<keyword evidence="6" id="KW-1185">Reference proteome</keyword>
<feature type="signal peptide" evidence="3">
    <location>
        <begin position="1"/>
        <end position="21"/>
    </location>
</feature>
<dbReference type="Pfam" id="PF00629">
    <property type="entry name" value="MAM"/>
    <property type="match status" value="1"/>
</dbReference>
<dbReference type="InterPro" id="IPR013320">
    <property type="entry name" value="ConA-like_dom_sf"/>
</dbReference>
<evidence type="ECO:0000256" key="1">
    <source>
        <dbReference type="ARBA" id="ARBA00022656"/>
    </source>
</evidence>
<feature type="domain" description="MAM" evidence="4">
    <location>
        <begin position="92"/>
        <end position="214"/>
    </location>
</feature>
<dbReference type="OrthoDB" id="5863778at2759"/>